<gene>
    <name evidence="2" type="ORF">SAMN05216529_102170</name>
</gene>
<accession>A0A316A2D1</accession>
<evidence type="ECO:0000313" key="3">
    <source>
        <dbReference type="Proteomes" id="UP000254051"/>
    </source>
</evidence>
<evidence type="ECO:0000313" key="2">
    <source>
        <dbReference type="EMBL" id="SUQ12954.1"/>
    </source>
</evidence>
<organism evidence="2 3">
    <name type="scientific">Faecalicatena contorta</name>
    <dbReference type="NCBI Taxonomy" id="39482"/>
    <lineage>
        <taxon>Bacteria</taxon>
        <taxon>Bacillati</taxon>
        <taxon>Bacillota</taxon>
        <taxon>Clostridia</taxon>
        <taxon>Lachnospirales</taxon>
        <taxon>Lachnospiraceae</taxon>
        <taxon>Faecalicatena</taxon>
    </lineage>
</organism>
<dbReference type="EMBL" id="UHJJ01000002">
    <property type="protein sequence ID" value="SUQ12954.1"/>
    <property type="molecule type" value="Genomic_DNA"/>
</dbReference>
<dbReference type="Proteomes" id="UP000254051">
    <property type="component" value="Unassembled WGS sequence"/>
</dbReference>
<keyword evidence="1" id="KW-0812">Transmembrane</keyword>
<proteinExistence type="predicted"/>
<feature type="transmembrane region" description="Helical" evidence="1">
    <location>
        <begin position="15"/>
        <end position="38"/>
    </location>
</feature>
<dbReference type="OrthoDB" id="9799526at2"/>
<dbReference type="RefSeq" id="WP_109708961.1">
    <property type="nucleotide sequence ID" value="NZ_QGDS01000002.1"/>
</dbReference>
<keyword evidence="1" id="KW-0472">Membrane</keyword>
<dbReference type="AlphaFoldDB" id="A0A316A2D1"/>
<keyword evidence="1" id="KW-1133">Transmembrane helix</keyword>
<reference evidence="3" key="1">
    <citation type="submission" date="2017-07" db="EMBL/GenBank/DDBJ databases">
        <authorList>
            <person name="Varghese N."/>
            <person name="Submissions S."/>
        </authorList>
    </citation>
    <scope>NUCLEOTIDE SEQUENCE [LARGE SCALE GENOMIC DNA]</scope>
    <source>
        <strain evidence="3">NLAE-zl-C134</strain>
    </source>
</reference>
<sequence>MTDKIKQILRGKGGAGFPLIIAITLSLVIIFTGISEYFRLMIIAQGVRDAVQAAVISTVVENYDDVYHGVREGYSGAYQPYAGDFEESLDYGDIYDRLDGILGLDYSSGYHEKRTPDGKLEFKVWNLDVDIRNAPLASGDQASARFEADSTILLEVPVSFGGKLLQPMTIKVKVSAGYTPRF</sequence>
<protein>
    <submittedName>
        <fullName evidence="2">Uncharacterized protein</fullName>
    </submittedName>
</protein>
<name>A0A316A2D1_9FIRM</name>
<evidence type="ECO:0000256" key="1">
    <source>
        <dbReference type="SAM" id="Phobius"/>
    </source>
</evidence>
<keyword evidence="3" id="KW-1185">Reference proteome</keyword>